<evidence type="ECO:0000313" key="10">
    <source>
        <dbReference type="Proteomes" id="UP000034883"/>
    </source>
</evidence>
<keyword evidence="2" id="KW-0067">ATP-binding</keyword>
<dbReference type="InterPro" id="IPR009057">
    <property type="entry name" value="Homeodomain-like_sf"/>
</dbReference>
<feature type="domain" description="Response regulatory" evidence="8">
    <location>
        <begin position="6"/>
        <end position="121"/>
    </location>
</feature>
<keyword evidence="3" id="KW-0805">Transcription regulation</keyword>
<dbReference type="InterPro" id="IPR002197">
    <property type="entry name" value="HTH_Fis"/>
</dbReference>
<reference evidence="9 10" key="1">
    <citation type="submission" date="2015-03" db="EMBL/GenBank/DDBJ databases">
        <title>Genome assembly of Sandaracinus amylolyticus DSM 53668.</title>
        <authorList>
            <person name="Sharma G."/>
            <person name="Subramanian S."/>
        </authorList>
    </citation>
    <scope>NUCLEOTIDE SEQUENCE [LARGE SCALE GENOMIC DNA]</scope>
    <source>
        <strain evidence="9 10">DSM 53668</strain>
    </source>
</reference>
<dbReference type="SUPFAM" id="SSF52540">
    <property type="entry name" value="P-loop containing nucleoside triphosphate hydrolases"/>
    <property type="match status" value="1"/>
</dbReference>
<feature type="region of interest" description="Disordered" evidence="6">
    <location>
        <begin position="385"/>
        <end position="409"/>
    </location>
</feature>
<dbReference type="OrthoDB" id="9763792at2"/>
<dbReference type="SMART" id="SM00448">
    <property type="entry name" value="REC"/>
    <property type="match status" value="1"/>
</dbReference>
<dbReference type="InterPro" id="IPR058031">
    <property type="entry name" value="AAA_lid_NorR"/>
</dbReference>
<feature type="modified residue" description="4-aspartylphosphate" evidence="5">
    <location>
        <position position="56"/>
    </location>
</feature>
<dbReference type="EMBL" id="CP011125">
    <property type="protein sequence ID" value="AKF05007.1"/>
    <property type="molecule type" value="Genomic_DNA"/>
</dbReference>
<dbReference type="InterPro" id="IPR025943">
    <property type="entry name" value="Sigma_54_int_dom_ATP-bd_2"/>
</dbReference>
<evidence type="ECO:0000256" key="2">
    <source>
        <dbReference type="ARBA" id="ARBA00022840"/>
    </source>
</evidence>
<dbReference type="PROSITE" id="PS50045">
    <property type="entry name" value="SIGMA54_INTERACT_4"/>
    <property type="match status" value="1"/>
</dbReference>
<dbReference type="InterPro" id="IPR002078">
    <property type="entry name" value="Sigma_54_int"/>
</dbReference>
<feature type="compositionally biased region" description="Polar residues" evidence="6">
    <location>
        <begin position="394"/>
        <end position="407"/>
    </location>
</feature>
<dbReference type="PROSITE" id="PS50110">
    <property type="entry name" value="RESPONSE_REGULATORY"/>
    <property type="match status" value="1"/>
</dbReference>
<evidence type="ECO:0000313" key="9">
    <source>
        <dbReference type="EMBL" id="AKF05007.1"/>
    </source>
</evidence>
<dbReference type="PRINTS" id="PR01590">
    <property type="entry name" value="HTHFIS"/>
</dbReference>
<dbReference type="Proteomes" id="UP000034883">
    <property type="component" value="Chromosome"/>
</dbReference>
<proteinExistence type="predicted"/>
<evidence type="ECO:0000256" key="3">
    <source>
        <dbReference type="ARBA" id="ARBA00023015"/>
    </source>
</evidence>
<feature type="domain" description="Sigma-54 factor interaction" evidence="7">
    <location>
        <begin position="146"/>
        <end position="375"/>
    </location>
</feature>
<dbReference type="PANTHER" id="PTHR32071">
    <property type="entry name" value="TRANSCRIPTIONAL REGULATORY PROTEIN"/>
    <property type="match status" value="1"/>
</dbReference>
<dbReference type="GO" id="GO:0005524">
    <property type="term" value="F:ATP binding"/>
    <property type="evidence" value="ECO:0007669"/>
    <property type="project" value="UniProtKB-KW"/>
</dbReference>
<dbReference type="GO" id="GO:0000160">
    <property type="term" value="P:phosphorelay signal transduction system"/>
    <property type="evidence" value="ECO:0007669"/>
    <property type="project" value="InterPro"/>
</dbReference>
<dbReference type="AlphaFoldDB" id="A0A0F6YGR8"/>
<dbReference type="PANTHER" id="PTHR32071:SF14">
    <property type="entry name" value="TRANSCRIPTIONAL REGULATORY PROTEIN RTCR"/>
    <property type="match status" value="1"/>
</dbReference>
<dbReference type="KEGG" id="samy:DB32_002156"/>
<evidence type="ECO:0000256" key="6">
    <source>
        <dbReference type="SAM" id="MobiDB-lite"/>
    </source>
</evidence>
<evidence type="ECO:0000259" key="7">
    <source>
        <dbReference type="PROSITE" id="PS50045"/>
    </source>
</evidence>
<dbReference type="Pfam" id="PF02954">
    <property type="entry name" value="HTH_8"/>
    <property type="match status" value="1"/>
</dbReference>
<dbReference type="Gene3D" id="3.40.50.2300">
    <property type="match status" value="1"/>
</dbReference>
<dbReference type="InterPro" id="IPR001789">
    <property type="entry name" value="Sig_transdc_resp-reg_receiver"/>
</dbReference>
<dbReference type="SUPFAM" id="SSF46689">
    <property type="entry name" value="Homeodomain-like"/>
    <property type="match status" value="1"/>
</dbReference>
<evidence type="ECO:0000259" key="8">
    <source>
        <dbReference type="PROSITE" id="PS50110"/>
    </source>
</evidence>
<name>A0A0F6YGR8_9BACT</name>
<keyword evidence="1" id="KW-0547">Nucleotide-binding</keyword>
<dbReference type="RefSeq" id="WP_053232290.1">
    <property type="nucleotide sequence ID" value="NZ_CP011125.1"/>
</dbReference>
<dbReference type="STRING" id="927083.DB32_002156"/>
<evidence type="ECO:0000256" key="4">
    <source>
        <dbReference type="ARBA" id="ARBA00023163"/>
    </source>
</evidence>
<dbReference type="FunFam" id="3.40.50.300:FF:000006">
    <property type="entry name" value="DNA-binding transcriptional regulator NtrC"/>
    <property type="match status" value="1"/>
</dbReference>
<evidence type="ECO:0000256" key="5">
    <source>
        <dbReference type="PROSITE-ProRule" id="PRU00169"/>
    </source>
</evidence>
<organism evidence="9 10">
    <name type="scientific">Sandaracinus amylolyticus</name>
    <dbReference type="NCBI Taxonomy" id="927083"/>
    <lineage>
        <taxon>Bacteria</taxon>
        <taxon>Pseudomonadati</taxon>
        <taxon>Myxococcota</taxon>
        <taxon>Polyangia</taxon>
        <taxon>Polyangiales</taxon>
        <taxon>Sandaracinaceae</taxon>
        <taxon>Sandaracinus</taxon>
    </lineage>
</organism>
<dbReference type="GO" id="GO:0006355">
    <property type="term" value="P:regulation of DNA-templated transcription"/>
    <property type="evidence" value="ECO:0007669"/>
    <property type="project" value="InterPro"/>
</dbReference>
<gene>
    <name evidence="9" type="ORF">DB32_002156</name>
</gene>
<dbReference type="PROSITE" id="PS00676">
    <property type="entry name" value="SIGMA54_INTERACT_2"/>
    <property type="match status" value="1"/>
</dbReference>
<dbReference type="Gene3D" id="1.10.10.60">
    <property type="entry name" value="Homeodomain-like"/>
    <property type="match status" value="1"/>
</dbReference>
<dbReference type="Gene3D" id="1.10.8.60">
    <property type="match status" value="1"/>
</dbReference>
<dbReference type="Pfam" id="PF25601">
    <property type="entry name" value="AAA_lid_14"/>
    <property type="match status" value="1"/>
</dbReference>
<dbReference type="CDD" id="cd00009">
    <property type="entry name" value="AAA"/>
    <property type="match status" value="1"/>
</dbReference>
<dbReference type="Pfam" id="PF00072">
    <property type="entry name" value="Response_reg"/>
    <property type="match status" value="1"/>
</dbReference>
<accession>A0A0F6YGR8</accession>
<keyword evidence="5" id="KW-0597">Phosphoprotein</keyword>
<protein>
    <submittedName>
        <fullName evidence="9">Response regulator of zinc sigma-54-dependent two-component system</fullName>
    </submittedName>
</protein>
<dbReference type="InterPro" id="IPR003593">
    <property type="entry name" value="AAA+_ATPase"/>
</dbReference>
<keyword evidence="10" id="KW-1185">Reference proteome</keyword>
<dbReference type="InterPro" id="IPR011006">
    <property type="entry name" value="CheY-like_superfamily"/>
</dbReference>
<dbReference type="Pfam" id="PF00158">
    <property type="entry name" value="Sigma54_activat"/>
    <property type="match status" value="1"/>
</dbReference>
<dbReference type="SUPFAM" id="SSF52172">
    <property type="entry name" value="CheY-like"/>
    <property type="match status" value="1"/>
</dbReference>
<dbReference type="Gene3D" id="3.40.50.300">
    <property type="entry name" value="P-loop containing nucleotide triphosphate hydrolases"/>
    <property type="match status" value="1"/>
</dbReference>
<dbReference type="InterPro" id="IPR027417">
    <property type="entry name" value="P-loop_NTPase"/>
</dbReference>
<sequence length="460" mass="50233">MSTRGRVLVVDDDPSSCEMLDEALSHAGFEVIWRTSAEEALPIVREHHALDVVLTDLRMSGASGLDLCRAIAEHDPALPVIVITAFGSIRTAVDAIRGGAYDFITKPFDLAVVALALDRAAAHRAMRLELDRLRSRVAAEDHGHLLVGRTDAMRRVIDLIDRAAKSDATVLVTGESGTGKELAARTLHDKSPRARGPFVAINCAALPEALLESELFGHAKGAFTDARGDRPGLFVSASGGTLFLDEIGDMPQGMQVKVLRAIQERSVRPVGSDREIPFDTRIVAATHRDLEAEVAAGRFRQDLFFRIHVIEIGLPPLRARGGDVLALAQTFVDRIAARTGRTGLRLSHEAAERLLAYDWPGNVRELESSIERAVALARGDELRPEDLPGRVRRSTASASDPDTSGTSELVPLEEMERRYILRVIRAVGGNKKLAAQVLGVDRSTLYRKLDRWKAPERDEA</sequence>
<keyword evidence="4" id="KW-0804">Transcription</keyword>
<evidence type="ECO:0000256" key="1">
    <source>
        <dbReference type="ARBA" id="ARBA00022741"/>
    </source>
</evidence>
<dbReference type="GO" id="GO:0043565">
    <property type="term" value="F:sequence-specific DNA binding"/>
    <property type="evidence" value="ECO:0007669"/>
    <property type="project" value="InterPro"/>
</dbReference>
<dbReference type="SMART" id="SM00382">
    <property type="entry name" value="AAA"/>
    <property type="match status" value="1"/>
</dbReference>